<dbReference type="InterPro" id="IPR000639">
    <property type="entry name" value="Epox_hydrolase-like"/>
</dbReference>
<dbReference type="PANTHER" id="PTHR43798">
    <property type="entry name" value="MONOACYLGLYCEROL LIPASE"/>
    <property type="match status" value="1"/>
</dbReference>
<name>A0A423Q1C6_9GAMM</name>
<dbReference type="PRINTS" id="PR00111">
    <property type="entry name" value="ABHYDROLASE"/>
</dbReference>
<keyword evidence="3" id="KW-1185">Reference proteome</keyword>
<dbReference type="Pfam" id="PF12697">
    <property type="entry name" value="Abhydrolase_6"/>
    <property type="match status" value="1"/>
</dbReference>
<organism evidence="2 3">
    <name type="scientific">Salinisphaera japonica YTM-1</name>
    <dbReference type="NCBI Taxonomy" id="1209778"/>
    <lineage>
        <taxon>Bacteria</taxon>
        <taxon>Pseudomonadati</taxon>
        <taxon>Pseudomonadota</taxon>
        <taxon>Gammaproteobacteria</taxon>
        <taxon>Salinisphaerales</taxon>
        <taxon>Salinisphaeraceae</taxon>
        <taxon>Salinisphaera</taxon>
    </lineage>
</organism>
<accession>A0A423Q1C6</accession>
<dbReference type="EMBL" id="AYKG01000002">
    <property type="protein sequence ID" value="ROO32312.1"/>
    <property type="molecule type" value="Genomic_DNA"/>
</dbReference>
<evidence type="ECO:0000313" key="2">
    <source>
        <dbReference type="EMBL" id="ROO32312.1"/>
    </source>
</evidence>
<evidence type="ECO:0000259" key="1">
    <source>
        <dbReference type="Pfam" id="PF12697"/>
    </source>
</evidence>
<dbReference type="OrthoDB" id="5380819at2"/>
<dbReference type="Proteomes" id="UP000285310">
    <property type="component" value="Unassembled WGS sequence"/>
</dbReference>
<keyword evidence="2" id="KW-0378">Hydrolase</keyword>
<reference evidence="2 3" key="1">
    <citation type="submission" date="2013-10" db="EMBL/GenBank/DDBJ databases">
        <title>Salinisphaera japonica YTM-1 Genome Sequencing.</title>
        <authorList>
            <person name="Lai Q."/>
            <person name="Li C."/>
            <person name="Shao Z."/>
        </authorList>
    </citation>
    <scope>NUCLEOTIDE SEQUENCE [LARGE SCALE GENOMIC DNA]</scope>
    <source>
        <strain evidence="2 3">YTM-1</strain>
    </source>
</reference>
<dbReference type="InterPro" id="IPR000073">
    <property type="entry name" value="AB_hydrolase_1"/>
</dbReference>
<dbReference type="InParanoid" id="A0A423Q1C6"/>
<dbReference type="AlphaFoldDB" id="A0A423Q1C6"/>
<gene>
    <name evidence="2" type="ORF">SAJA_01475</name>
</gene>
<dbReference type="PRINTS" id="PR00412">
    <property type="entry name" value="EPOXHYDRLASE"/>
</dbReference>
<sequence>MPQREHAAQITHHQINDLTLCCRRRGGHDDPAIVCLHGLLDNGASFDALIDALAPRLATSAYWLAPDWRGHGDSDWAPGGYVFCNYLADLDALLDTLVPGQPVILVGHSMGGQAASLYAGIRPERITGLILLDTLNVPAGDPNAAGERYRDWLDTCHAPPAPRRYADPEAFTARLARRYPELGRAATTELAALWLRRDGDGYRLAADPAHLRKSPYGFRADEAMAIWAEITAPVLMIDGAASPAKWFIDEATRAERRSVLADLEHVELDGLGHMLHWQAPTRVAAPIADFIAARDLLA</sequence>
<dbReference type="InterPro" id="IPR029058">
    <property type="entry name" value="AB_hydrolase_fold"/>
</dbReference>
<dbReference type="SUPFAM" id="SSF53474">
    <property type="entry name" value="alpha/beta-Hydrolases"/>
    <property type="match status" value="1"/>
</dbReference>
<comment type="caution">
    <text evidence="2">The sequence shown here is derived from an EMBL/GenBank/DDBJ whole genome shotgun (WGS) entry which is preliminary data.</text>
</comment>
<evidence type="ECO:0000313" key="3">
    <source>
        <dbReference type="Proteomes" id="UP000285310"/>
    </source>
</evidence>
<proteinExistence type="predicted"/>
<dbReference type="InterPro" id="IPR050266">
    <property type="entry name" value="AB_hydrolase_sf"/>
</dbReference>
<dbReference type="RefSeq" id="WP_123656881.1">
    <property type="nucleotide sequence ID" value="NZ_AYKG01000002.1"/>
</dbReference>
<protein>
    <submittedName>
        <fullName evidence="2">Alpha/beta hydrolase</fullName>
    </submittedName>
</protein>
<dbReference type="PANTHER" id="PTHR43798:SF33">
    <property type="entry name" value="HYDROLASE, PUTATIVE (AFU_ORTHOLOGUE AFUA_2G14860)-RELATED"/>
    <property type="match status" value="1"/>
</dbReference>
<dbReference type="GO" id="GO:0016787">
    <property type="term" value="F:hydrolase activity"/>
    <property type="evidence" value="ECO:0007669"/>
    <property type="project" value="UniProtKB-KW"/>
</dbReference>
<dbReference type="GO" id="GO:0016020">
    <property type="term" value="C:membrane"/>
    <property type="evidence" value="ECO:0007669"/>
    <property type="project" value="TreeGrafter"/>
</dbReference>
<feature type="domain" description="AB hydrolase-1" evidence="1">
    <location>
        <begin position="33"/>
        <end position="285"/>
    </location>
</feature>
<dbReference type="Gene3D" id="3.40.50.1820">
    <property type="entry name" value="alpha/beta hydrolase"/>
    <property type="match status" value="1"/>
</dbReference>